<name>A0A511DN75_9PSEU</name>
<dbReference type="InterPro" id="IPR044651">
    <property type="entry name" value="OTSB-like"/>
</dbReference>
<dbReference type="InterPro" id="IPR036412">
    <property type="entry name" value="HAD-like_sf"/>
</dbReference>
<dbReference type="Pfam" id="PF02358">
    <property type="entry name" value="Trehalose_PPase"/>
    <property type="match status" value="1"/>
</dbReference>
<proteinExistence type="inferred from homology"/>
<dbReference type="InterPro" id="IPR023214">
    <property type="entry name" value="HAD_sf"/>
</dbReference>
<dbReference type="AlphaFoldDB" id="A0A511DN75"/>
<comment type="caution">
    <text evidence="4">The sequence shown here is derived from an EMBL/GenBank/DDBJ whole genome shotgun (WGS) entry which is preliminary data.</text>
</comment>
<evidence type="ECO:0000256" key="3">
    <source>
        <dbReference type="RuleBase" id="RU361117"/>
    </source>
</evidence>
<comment type="function">
    <text evidence="2 3">Removes the phosphate from trehalose 6-phosphate to produce free trehalose.</text>
</comment>
<dbReference type="SUPFAM" id="SSF56784">
    <property type="entry name" value="HAD-like"/>
    <property type="match status" value="1"/>
</dbReference>
<gene>
    <name evidence="4" type="ORF">PSU4_47710</name>
</gene>
<dbReference type="GO" id="GO:0004805">
    <property type="term" value="F:trehalose-phosphatase activity"/>
    <property type="evidence" value="ECO:0007669"/>
    <property type="project" value="UniProtKB-EC"/>
</dbReference>
<dbReference type="InterPro" id="IPR003337">
    <property type="entry name" value="Trehalose_PPase"/>
</dbReference>
<dbReference type="GO" id="GO:0046872">
    <property type="term" value="F:metal ion binding"/>
    <property type="evidence" value="ECO:0007669"/>
    <property type="project" value="UniProtKB-KW"/>
</dbReference>
<protein>
    <recommendedName>
        <fullName evidence="3">Trehalose 6-phosphate phosphatase</fullName>
        <ecNumber evidence="3">3.1.3.12</ecNumber>
    </recommendedName>
</protein>
<organism evidence="4 5">
    <name type="scientific">Pseudonocardia sulfidoxydans NBRC 16205</name>
    <dbReference type="NCBI Taxonomy" id="1223511"/>
    <lineage>
        <taxon>Bacteria</taxon>
        <taxon>Bacillati</taxon>
        <taxon>Actinomycetota</taxon>
        <taxon>Actinomycetes</taxon>
        <taxon>Pseudonocardiales</taxon>
        <taxon>Pseudonocardiaceae</taxon>
        <taxon>Pseudonocardia</taxon>
    </lineage>
</organism>
<comment type="similarity">
    <text evidence="3">Belongs to the trehalose phosphatase family.</text>
</comment>
<dbReference type="Proteomes" id="UP000321685">
    <property type="component" value="Unassembled WGS sequence"/>
</dbReference>
<dbReference type="EMBL" id="BJVJ01000064">
    <property type="protein sequence ID" value="GEL25817.1"/>
    <property type="molecule type" value="Genomic_DNA"/>
</dbReference>
<reference evidence="4 5" key="1">
    <citation type="submission" date="2019-07" db="EMBL/GenBank/DDBJ databases">
        <title>Whole genome shotgun sequence of Pseudonocardia sulfidoxydans NBRC 16205.</title>
        <authorList>
            <person name="Hosoyama A."/>
            <person name="Uohara A."/>
            <person name="Ohji S."/>
            <person name="Ichikawa N."/>
        </authorList>
    </citation>
    <scope>NUCLEOTIDE SEQUENCE [LARGE SCALE GENOMIC DNA]</scope>
    <source>
        <strain evidence="4 5">NBRC 16205</strain>
    </source>
</reference>
<comment type="catalytic activity">
    <reaction evidence="3">
        <text>alpha,alpha-trehalose 6-phosphate + H2O = alpha,alpha-trehalose + phosphate</text>
        <dbReference type="Rhea" id="RHEA:23420"/>
        <dbReference type="ChEBI" id="CHEBI:15377"/>
        <dbReference type="ChEBI" id="CHEBI:16551"/>
        <dbReference type="ChEBI" id="CHEBI:43474"/>
        <dbReference type="ChEBI" id="CHEBI:58429"/>
        <dbReference type="EC" id="3.1.3.12"/>
    </reaction>
</comment>
<dbReference type="Gene3D" id="3.30.70.1020">
    <property type="entry name" value="Trehalose-6-phosphate phosphatase related protein, domain 2"/>
    <property type="match status" value="1"/>
</dbReference>
<evidence type="ECO:0000313" key="4">
    <source>
        <dbReference type="EMBL" id="GEL25817.1"/>
    </source>
</evidence>
<keyword evidence="5" id="KW-1185">Reference proteome</keyword>
<dbReference type="GO" id="GO:0005992">
    <property type="term" value="P:trehalose biosynthetic process"/>
    <property type="evidence" value="ECO:0007669"/>
    <property type="project" value="UniProtKB-UniPathway"/>
</dbReference>
<dbReference type="NCBIfam" id="TIGR00685">
    <property type="entry name" value="T6PP"/>
    <property type="match status" value="1"/>
</dbReference>
<dbReference type="UniPathway" id="UPA00299"/>
<dbReference type="RefSeq" id="WP_246115305.1">
    <property type="nucleotide sequence ID" value="NZ_BJVJ01000064.1"/>
</dbReference>
<keyword evidence="3" id="KW-0460">Magnesium</keyword>
<dbReference type="Gene3D" id="3.40.50.1000">
    <property type="entry name" value="HAD superfamily/HAD-like"/>
    <property type="match status" value="1"/>
</dbReference>
<evidence type="ECO:0000256" key="2">
    <source>
        <dbReference type="ARBA" id="ARBA00024179"/>
    </source>
</evidence>
<dbReference type="PANTHER" id="PTHR43768:SF3">
    <property type="entry name" value="TREHALOSE 6-PHOSPHATE PHOSPHATASE"/>
    <property type="match status" value="1"/>
</dbReference>
<evidence type="ECO:0000313" key="5">
    <source>
        <dbReference type="Proteomes" id="UP000321685"/>
    </source>
</evidence>
<dbReference type="PANTHER" id="PTHR43768">
    <property type="entry name" value="TREHALOSE 6-PHOSPHATE PHOSPHATASE"/>
    <property type="match status" value="1"/>
</dbReference>
<comment type="cofactor">
    <cofactor evidence="3">
        <name>Mg(2+)</name>
        <dbReference type="ChEBI" id="CHEBI:18420"/>
    </cofactor>
</comment>
<sequence length="256" mass="26042">MTDAVVDIGLEEALRRVASVPRLLVALDFDGVLSPIVAVPSDARPLPESARAVEGLAGLRDTTVALVSGRGLDDLRTVSGFGSPLVLVGSHGGEFSDSGTDLLDDAQRTRRADLLTELEKLIDGAPGVALERKPAGAAVHVRNAAPDVGERVLAAVRSGPAAAPGVDAIEGKAVIDLAVVEVSKGGAIDVLRARTGADAVLFAGDDVTDETGFARLGDGDVGIKVGEGPTAAAFRVPDPVAVSRVLGVLRDARAAR</sequence>
<evidence type="ECO:0000256" key="1">
    <source>
        <dbReference type="ARBA" id="ARBA00022801"/>
    </source>
</evidence>
<comment type="pathway">
    <text evidence="3">Glycan biosynthesis; trehalose biosynthesis.</text>
</comment>
<accession>A0A511DN75</accession>
<keyword evidence="3" id="KW-0479">Metal-binding</keyword>
<keyword evidence="1 3" id="KW-0378">Hydrolase</keyword>
<dbReference type="EC" id="3.1.3.12" evidence="3"/>